<evidence type="ECO:0000313" key="2">
    <source>
        <dbReference type="Proteomes" id="UP000319138"/>
    </source>
</evidence>
<dbReference type="EMBL" id="VMHL01000001">
    <property type="protein sequence ID" value="TSJ91815.1"/>
    <property type="molecule type" value="Genomic_DNA"/>
</dbReference>
<sequence>MTDLTHSQLCLIAEKFLKQNGFGVVFHDRYQARLETGEQPDAIGFRNNVSLLIECKTSRSDFLADKKKKFRVNQNLGMGDWRFYLCPPDVIRVEDLPAGWGLLYAHGNRVRKIHGFPTNIRLITEKPFKSNKQAECDFLYGALRRMVIRGHFDDIYIKL</sequence>
<dbReference type="AlphaFoldDB" id="A0A556RSE4"/>
<comment type="caution">
    <text evidence="1">The sequence shown here is derived from an EMBL/GenBank/DDBJ whole genome shotgun (WGS) entry which is preliminary data.</text>
</comment>
<dbReference type="InterPro" id="IPR011335">
    <property type="entry name" value="Restrct_endonuc-II-like"/>
</dbReference>
<evidence type="ECO:0000313" key="1">
    <source>
        <dbReference type="EMBL" id="TSJ91815.1"/>
    </source>
</evidence>
<proteinExistence type="predicted"/>
<accession>A0A556RSE4</accession>
<dbReference type="SUPFAM" id="SSF52980">
    <property type="entry name" value="Restriction endonuclease-like"/>
    <property type="match status" value="1"/>
</dbReference>
<protein>
    <submittedName>
        <fullName evidence="1">Uncharacterized protein</fullName>
    </submittedName>
</protein>
<gene>
    <name evidence="1" type="ORF">FPQ14_00680</name>
</gene>
<dbReference type="Proteomes" id="UP000319138">
    <property type="component" value="Unassembled WGS sequence"/>
</dbReference>
<dbReference type="RefSeq" id="WP_144187549.1">
    <property type="nucleotide sequence ID" value="NZ_VMHL01000001.1"/>
</dbReference>
<name>A0A556RSE4_9GAMM</name>
<organism evidence="1 2">
    <name type="scientific">Gilliamella apicola</name>
    <dbReference type="NCBI Taxonomy" id="1196095"/>
    <lineage>
        <taxon>Bacteria</taxon>
        <taxon>Pseudomonadati</taxon>
        <taxon>Pseudomonadota</taxon>
        <taxon>Gammaproteobacteria</taxon>
        <taxon>Orbales</taxon>
        <taxon>Orbaceae</taxon>
        <taxon>Gilliamella</taxon>
    </lineage>
</organism>
<reference evidence="1 2" key="1">
    <citation type="submission" date="2019-07" db="EMBL/GenBank/DDBJ databases">
        <title>Gilliamella genomes.</title>
        <authorList>
            <person name="Zheng H."/>
        </authorList>
    </citation>
    <scope>NUCLEOTIDE SEQUENCE [LARGE SCALE GENOMIC DNA]</scope>
    <source>
        <strain evidence="1 2">W8131</strain>
    </source>
</reference>